<dbReference type="PRINTS" id="PR00081">
    <property type="entry name" value="GDHRDH"/>
</dbReference>
<dbReference type="GO" id="GO:0018502">
    <property type="term" value="F:2,5-dichloro-2,5-cyclohexadiene-1,4-diol dehydrogenase activity"/>
    <property type="evidence" value="ECO:0007669"/>
    <property type="project" value="RHEA"/>
</dbReference>
<protein>
    <submittedName>
        <fullName evidence="5">Glucose 1-dehydrogenase</fullName>
        <ecNumber evidence="5">1.1.1.47</ecNumber>
    </submittedName>
</protein>
<dbReference type="PANTHER" id="PTHR42760">
    <property type="entry name" value="SHORT-CHAIN DEHYDROGENASES/REDUCTASES FAMILY MEMBER"/>
    <property type="match status" value="1"/>
</dbReference>
<evidence type="ECO:0000256" key="1">
    <source>
        <dbReference type="ARBA" id="ARBA00006484"/>
    </source>
</evidence>
<evidence type="ECO:0000256" key="2">
    <source>
        <dbReference type="ARBA" id="ARBA00023002"/>
    </source>
</evidence>
<dbReference type="RefSeq" id="WP_129965470.1">
    <property type="nucleotide sequence ID" value="NZ_JACBZE010000005.1"/>
</dbReference>
<reference evidence="5 6" key="1">
    <citation type="submission" date="2019-02" db="EMBL/GenBank/DDBJ databases">
        <authorList>
            <person name="Feng G."/>
        </authorList>
    </citation>
    <scope>NUCLEOTIDE SEQUENCE [LARGE SCALE GENOMIC DNA]</scope>
    <source>
        <strain evidence="5 6">DSM 26779</strain>
    </source>
</reference>
<dbReference type="Proteomes" id="UP000292734">
    <property type="component" value="Unassembled WGS sequence"/>
</dbReference>
<dbReference type="NCBIfam" id="NF005559">
    <property type="entry name" value="PRK07231.1"/>
    <property type="match status" value="1"/>
</dbReference>
<dbReference type="Pfam" id="PF13561">
    <property type="entry name" value="adh_short_C2"/>
    <property type="match status" value="1"/>
</dbReference>
<gene>
    <name evidence="5" type="ORF">EWH08_12570</name>
</gene>
<organism evidence="5 6">
    <name type="scientific">Sphingobium indicum</name>
    <dbReference type="NCBI Taxonomy" id="332055"/>
    <lineage>
        <taxon>Bacteria</taxon>
        <taxon>Pseudomonadati</taxon>
        <taxon>Pseudomonadota</taxon>
        <taxon>Alphaproteobacteria</taxon>
        <taxon>Sphingomonadales</taxon>
        <taxon>Sphingomonadaceae</taxon>
        <taxon>Sphingobium</taxon>
    </lineage>
</organism>
<dbReference type="GO" id="GO:0047936">
    <property type="term" value="F:glucose 1-dehydrogenase [NAD(P)+] activity"/>
    <property type="evidence" value="ECO:0007669"/>
    <property type="project" value="UniProtKB-EC"/>
</dbReference>
<dbReference type="PROSITE" id="PS00061">
    <property type="entry name" value="ADH_SHORT"/>
    <property type="match status" value="1"/>
</dbReference>
<dbReference type="EC" id="1.1.1.47" evidence="5"/>
<feature type="domain" description="Ketoreductase" evidence="4">
    <location>
        <begin position="7"/>
        <end position="188"/>
    </location>
</feature>
<dbReference type="PRINTS" id="PR00080">
    <property type="entry name" value="SDRFAMILY"/>
</dbReference>
<dbReference type="AlphaFoldDB" id="A0A4Q4J7B2"/>
<dbReference type="FunFam" id="3.40.50.720:FF:000084">
    <property type="entry name" value="Short-chain dehydrogenase reductase"/>
    <property type="match status" value="1"/>
</dbReference>
<evidence type="ECO:0000313" key="6">
    <source>
        <dbReference type="Proteomes" id="UP000292734"/>
    </source>
</evidence>
<dbReference type="InterPro" id="IPR002347">
    <property type="entry name" value="SDR_fam"/>
</dbReference>
<dbReference type="EMBL" id="SEOM01000004">
    <property type="protein sequence ID" value="RYM01510.1"/>
    <property type="molecule type" value="Genomic_DNA"/>
</dbReference>
<dbReference type="InterPro" id="IPR057326">
    <property type="entry name" value="KR_dom"/>
</dbReference>
<dbReference type="InterPro" id="IPR036291">
    <property type="entry name" value="NAD(P)-bd_dom_sf"/>
</dbReference>
<sequence length="258" mass="26826">MGRLEGKTAIVTGAASGLGEATARRFAREGAKVILTDISDEGAAVARDIGGDAQFLIQDVANEARWAEVVGHAERSWGRLDILVNNAGISMFGLVTDLSYAQWRRCIEVDLDSVFLGTRAAIPLMRRSGGGAIINISSMAGMTGQRALSAYCAAKGGVRFFSKAVALECAAARDNIRVNSVHPGIIDTPIFHATEADERRAPVGAQPMAVGPMAAVAVPMGIPGQADDIAGACLYLASDDGRYVTGTEIVVDGGFCAA</sequence>
<dbReference type="SMART" id="SM00822">
    <property type="entry name" value="PKS_KR"/>
    <property type="match status" value="1"/>
</dbReference>
<comment type="catalytic activity">
    <reaction evidence="3">
        <text>2,5-dichlorocyclohexa-2,5-dien-1,4-diol + NAD(+) = 2,5-dichlorohydroquinone + NADH + H(+)</text>
        <dbReference type="Rhea" id="RHEA:15741"/>
        <dbReference type="ChEBI" id="CHEBI:15378"/>
        <dbReference type="ChEBI" id="CHEBI:27545"/>
        <dbReference type="ChEBI" id="CHEBI:28975"/>
        <dbReference type="ChEBI" id="CHEBI:57540"/>
        <dbReference type="ChEBI" id="CHEBI:57945"/>
    </reaction>
</comment>
<keyword evidence="2 5" id="KW-0560">Oxidoreductase</keyword>
<proteinExistence type="inferred from homology"/>
<name>A0A4Q4J7B2_9SPHN</name>
<dbReference type="InterPro" id="IPR020904">
    <property type="entry name" value="Sc_DH/Rdtase_CS"/>
</dbReference>
<evidence type="ECO:0000259" key="4">
    <source>
        <dbReference type="SMART" id="SM00822"/>
    </source>
</evidence>
<evidence type="ECO:0000256" key="3">
    <source>
        <dbReference type="ARBA" id="ARBA00051383"/>
    </source>
</evidence>
<comment type="similarity">
    <text evidence="1">Belongs to the short-chain dehydrogenases/reductases (SDR) family.</text>
</comment>
<dbReference type="PANTHER" id="PTHR42760:SF133">
    <property type="entry name" value="3-OXOACYL-[ACYL-CARRIER-PROTEIN] REDUCTASE"/>
    <property type="match status" value="1"/>
</dbReference>
<evidence type="ECO:0000313" key="5">
    <source>
        <dbReference type="EMBL" id="RYM01510.1"/>
    </source>
</evidence>
<accession>A0A4Q4J7B2</accession>
<dbReference type="Gene3D" id="3.40.50.720">
    <property type="entry name" value="NAD(P)-binding Rossmann-like Domain"/>
    <property type="match status" value="1"/>
</dbReference>
<dbReference type="SUPFAM" id="SSF51735">
    <property type="entry name" value="NAD(P)-binding Rossmann-fold domains"/>
    <property type="match status" value="1"/>
</dbReference>
<comment type="caution">
    <text evidence="5">The sequence shown here is derived from an EMBL/GenBank/DDBJ whole genome shotgun (WGS) entry which is preliminary data.</text>
</comment>